<dbReference type="Proteomes" id="UP000075360">
    <property type="component" value="Unassembled WGS sequence"/>
</dbReference>
<reference evidence="2 3" key="1">
    <citation type="submission" date="2015-06" db="EMBL/GenBank/DDBJ databases">
        <title>Improved classification and identification of acetic acid bacteria using matrix-assisted laser desorption/ionization time-of-flight mass spectrometry; Gluconobacter nephelii and Gluconobacter uchimurae are later heterotypic synonyms of Gluconobacter japonicus and Gluconobacter oxydans, respectively.</title>
        <authorList>
            <person name="Li L."/>
            <person name="Cleenwerck I."/>
            <person name="De Vuyst L."/>
            <person name="Vandamme P."/>
        </authorList>
    </citation>
    <scope>NUCLEOTIDE SEQUENCE [LARGE SCALE GENOMIC DNA]</scope>
    <source>
        <strain evidence="2 3">LMG 23690</strain>
    </source>
</reference>
<evidence type="ECO:0000313" key="3">
    <source>
        <dbReference type="Proteomes" id="UP000075360"/>
    </source>
</evidence>
<dbReference type="EMBL" id="LHZU01000147">
    <property type="protein sequence ID" value="KXV56782.1"/>
    <property type="molecule type" value="Genomic_DNA"/>
</dbReference>
<evidence type="ECO:0000256" key="1">
    <source>
        <dbReference type="SAM" id="MobiDB-lite"/>
    </source>
</evidence>
<accession>A0A149TUG0</accession>
<dbReference type="AlphaFoldDB" id="A0A149TUG0"/>
<feature type="region of interest" description="Disordered" evidence="1">
    <location>
        <begin position="166"/>
        <end position="202"/>
    </location>
</feature>
<evidence type="ECO:0000313" key="2">
    <source>
        <dbReference type="EMBL" id="KXV56782.1"/>
    </source>
</evidence>
<sequence length="202" mass="22050">MDRQAMTTALLTIDVQQAIDSPLSRSFNLQLTVLFAFVSGGMSLFSPSARTADIATLPVLTPVILCEALDNVDLPAYRHIMVPEPCDPTAGYVPAAERDQNHVQGVGLAKPTYVFSGTLFPSYHVQTTKPDRRTAHVCHQKKIRLNLRSEPPHSLLAALQSSVSRCGASNGDQKVRIERSEQEDDHGAAGRRDAQDRITVCS</sequence>
<proteinExistence type="predicted"/>
<organism evidence="2 3">
    <name type="scientific">Acetobacter senegalensis</name>
    <dbReference type="NCBI Taxonomy" id="446692"/>
    <lineage>
        <taxon>Bacteria</taxon>
        <taxon>Pseudomonadati</taxon>
        <taxon>Pseudomonadota</taxon>
        <taxon>Alphaproteobacteria</taxon>
        <taxon>Acetobacterales</taxon>
        <taxon>Acetobacteraceae</taxon>
        <taxon>Acetobacter</taxon>
    </lineage>
</organism>
<name>A0A149TUG0_9PROT</name>
<gene>
    <name evidence="2" type="ORF">AD948_15800</name>
</gene>
<protein>
    <submittedName>
        <fullName evidence="2">Uncharacterized protein</fullName>
    </submittedName>
</protein>
<comment type="caution">
    <text evidence="2">The sequence shown here is derived from an EMBL/GenBank/DDBJ whole genome shotgun (WGS) entry which is preliminary data.</text>
</comment>
<feature type="compositionally biased region" description="Basic and acidic residues" evidence="1">
    <location>
        <begin position="173"/>
        <end position="196"/>
    </location>
</feature>
<dbReference type="PATRIC" id="fig|446692.4.peg.1545"/>